<protein>
    <submittedName>
        <fullName evidence="1">Uncharacterized protein</fullName>
    </submittedName>
</protein>
<reference evidence="1 2" key="1">
    <citation type="journal article" date="2019" name="Nat. Med.">
        <title>A library of human gut bacterial isolates paired with longitudinal multiomics data enables mechanistic microbiome research.</title>
        <authorList>
            <person name="Poyet M."/>
            <person name="Groussin M."/>
            <person name="Gibbons S.M."/>
            <person name="Avila-Pacheco J."/>
            <person name="Jiang X."/>
            <person name="Kearney S.M."/>
            <person name="Perrotta A.R."/>
            <person name="Berdy B."/>
            <person name="Zhao S."/>
            <person name="Lieberman T.D."/>
            <person name="Swanson P.K."/>
            <person name="Smith M."/>
            <person name="Roesemann S."/>
            <person name="Alexander J.E."/>
            <person name="Rich S.A."/>
            <person name="Livny J."/>
            <person name="Vlamakis H."/>
            <person name="Clish C."/>
            <person name="Bullock K."/>
            <person name="Deik A."/>
            <person name="Scott J."/>
            <person name="Pierce K.A."/>
            <person name="Xavier R.J."/>
            <person name="Alm E.J."/>
        </authorList>
    </citation>
    <scope>NUCLEOTIDE SEQUENCE [LARGE SCALE GENOMIC DNA]</scope>
    <source>
        <strain evidence="1 2">BIOML-A41</strain>
    </source>
</reference>
<dbReference type="Proteomes" id="UP000478493">
    <property type="component" value="Unassembled WGS sequence"/>
</dbReference>
<evidence type="ECO:0000313" key="1">
    <source>
        <dbReference type="EMBL" id="KAA4539694.1"/>
    </source>
</evidence>
<gene>
    <name evidence="1" type="ORF">F3B85_06765</name>
</gene>
<dbReference type="AlphaFoldDB" id="A0A5M5MCA0"/>
<proteinExistence type="predicted"/>
<evidence type="ECO:0000313" key="2">
    <source>
        <dbReference type="Proteomes" id="UP000478493"/>
    </source>
</evidence>
<accession>A0A5M5MCA0</accession>
<organism evidence="1 2">
    <name type="scientific">Bacteroides ovatus</name>
    <dbReference type="NCBI Taxonomy" id="28116"/>
    <lineage>
        <taxon>Bacteria</taxon>
        <taxon>Pseudomonadati</taxon>
        <taxon>Bacteroidota</taxon>
        <taxon>Bacteroidia</taxon>
        <taxon>Bacteroidales</taxon>
        <taxon>Bacteroidaceae</taxon>
        <taxon>Bacteroides</taxon>
    </lineage>
</organism>
<comment type="caution">
    <text evidence="1">The sequence shown here is derived from an EMBL/GenBank/DDBJ whole genome shotgun (WGS) entry which is preliminary data.</text>
</comment>
<sequence>MPYSYQVTRIEKLMIMKLVTIYILILMLLLSCTSKKDSNTQATIDSLSIYDNHPILEISEAKHLQWVDSVLGVKDVKLIDYRNGIYEYDDTRFYWNRTFDYFLVYPSSFTHGEESDLGNGNHFVNEDSTICLNVYATYFDVFKDDYSLHEWFDIMIDTEVEQGNRIVKKDITDHSYTIEGNTKSGRCFYSKATCKKTYERDIIVIVKLEYTDSVKQQAEEIIDKNIIVFHIIH</sequence>
<dbReference type="EMBL" id="VWGP01000004">
    <property type="protein sequence ID" value="KAA4539694.1"/>
    <property type="molecule type" value="Genomic_DNA"/>
</dbReference>
<name>A0A5M5MCA0_BACOV</name>